<dbReference type="AlphaFoldDB" id="A0A8S1RTI2"/>
<evidence type="ECO:0000313" key="2">
    <source>
        <dbReference type="Proteomes" id="UP000692954"/>
    </source>
</evidence>
<comment type="caution">
    <text evidence="1">The sequence shown here is derived from an EMBL/GenBank/DDBJ whole genome shotgun (WGS) entry which is preliminary data.</text>
</comment>
<name>A0A8S1RTI2_9CILI</name>
<dbReference type="EMBL" id="CAJJDN010000244">
    <property type="protein sequence ID" value="CAD8129774.1"/>
    <property type="molecule type" value="Genomic_DNA"/>
</dbReference>
<proteinExistence type="predicted"/>
<evidence type="ECO:0000313" key="1">
    <source>
        <dbReference type="EMBL" id="CAD8129774.1"/>
    </source>
</evidence>
<accession>A0A8S1RTI2</accession>
<gene>
    <name evidence="1" type="ORF">PSON_ATCC_30995.1.T2440005</name>
</gene>
<keyword evidence="2" id="KW-1185">Reference proteome</keyword>
<organism evidence="1 2">
    <name type="scientific">Paramecium sonneborni</name>
    <dbReference type="NCBI Taxonomy" id="65129"/>
    <lineage>
        <taxon>Eukaryota</taxon>
        <taxon>Sar</taxon>
        <taxon>Alveolata</taxon>
        <taxon>Ciliophora</taxon>
        <taxon>Intramacronucleata</taxon>
        <taxon>Oligohymenophorea</taxon>
        <taxon>Peniculida</taxon>
        <taxon>Parameciidae</taxon>
        <taxon>Paramecium</taxon>
    </lineage>
</organism>
<reference evidence="1" key="1">
    <citation type="submission" date="2021-01" db="EMBL/GenBank/DDBJ databases">
        <authorList>
            <consortium name="Genoscope - CEA"/>
            <person name="William W."/>
        </authorList>
    </citation>
    <scope>NUCLEOTIDE SEQUENCE</scope>
</reference>
<protein>
    <submittedName>
        <fullName evidence="1">Uncharacterized protein</fullName>
    </submittedName>
</protein>
<sequence>MRIINNLKIPHIQYILWHNKIQIQSNPKPDDIKYKRNKSNPVAFLIKQMYPNKHLIQLQQKLLNLVQNQPYLNQNRMKIEIQKIQQYGKEKTIKVNKLLLNLFSINKISPETIPQIVITRLYTKKITDNIVMCLRQFRGHIL</sequence>
<dbReference type="Proteomes" id="UP000692954">
    <property type="component" value="Unassembled WGS sequence"/>
</dbReference>